<dbReference type="GO" id="GO:0030011">
    <property type="term" value="P:maintenance of cell polarity"/>
    <property type="evidence" value="ECO:0007669"/>
    <property type="project" value="TreeGrafter"/>
</dbReference>
<evidence type="ECO:0000256" key="1">
    <source>
        <dbReference type="ARBA" id="ARBA00008842"/>
    </source>
</evidence>
<dbReference type="InterPro" id="IPR011993">
    <property type="entry name" value="PH-like_dom_sf"/>
</dbReference>
<dbReference type="RefSeq" id="XP_025353651.1">
    <property type="nucleotide sequence ID" value="XM_025496706.1"/>
</dbReference>
<dbReference type="InterPro" id="IPR000648">
    <property type="entry name" value="Oxysterol-bd"/>
</dbReference>
<dbReference type="PANTHER" id="PTHR10972:SF203">
    <property type="entry name" value="OXYSTEROL-BINDING PROTEIN HOMOLOG 3"/>
    <property type="match status" value="1"/>
</dbReference>
<feature type="compositionally biased region" description="Basic residues" evidence="5">
    <location>
        <begin position="621"/>
        <end position="632"/>
    </location>
</feature>
<dbReference type="InterPro" id="IPR041680">
    <property type="entry name" value="PH_8"/>
</dbReference>
<keyword evidence="2" id="KW-0813">Transport</keyword>
<dbReference type="GO" id="GO:0006887">
    <property type="term" value="P:exocytosis"/>
    <property type="evidence" value="ECO:0007669"/>
    <property type="project" value="TreeGrafter"/>
</dbReference>
<keyword evidence="4" id="KW-0446">Lipid-binding</keyword>
<protein>
    <recommendedName>
        <fullName evidence="6">PH domain-containing protein</fullName>
    </recommendedName>
</protein>
<feature type="compositionally biased region" description="Acidic residues" evidence="5">
    <location>
        <begin position="257"/>
        <end position="271"/>
    </location>
</feature>
<dbReference type="InterPro" id="IPR037239">
    <property type="entry name" value="OSBP_sf"/>
</dbReference>
<feature type="region of interest" description="Disordered" evidence="5">
    <location>
        <begin position="234"/>
        <end position="297"/>
    </location>
</feature>
<dbReference type="GO" id="GO:0032934">
    <property type="term" value="F:sterol binding"/>
    <property type="evidence" value="ECO:0007669"/>
    <property type="project" value="TreeGrafter"/>
</dbReference>
<sequence length="693" mass="77054">MKVKDLDVLHSGWVLKKKRKKMQGYAKRFLVLTRDGILTYATGPDKLTRDSIAIPHASVTTSKRHGTLHVDSGSSVFHIKMLGATDFDTWRDQLKSFIPESAEGAKRRIYISSQNGNDLEPVDLSHLFASSRTVGSLITAISDKVKQMQRDKVDQNYLMSLIPGKSAEDSPLAQLSTLLDSLSAEHGNLQHALESKIPASDIPHGTMSSIQSRTTGHRMSISSFHTSNDEATFFDADASMGGDGLVDGGESSREESSGAEDEDDDDDESGEDDGKPISGESPSEGAGGPKIGYRHQLPAPVSGDEVSLFSMLKKNVGKDLSTVSFPVSFNCPLSLLQAIAEEYEYAPDLLERASRAKGDWVGRICLVAAFAVSSYASTKLRASRKPFNPLLGETFECVREDRQLRFIAEKVLHHPPVMAYHAEGKGWKADGWSSVKNKFWGKSLELIPEGTLRVEFDDGDAFTIEKPSSFMRNLLAGNKYLEHVGELTVTNEETGQKAVIEFKEGNMWGSSASRNQVIGSVYDEDGKKVTALKGKWSDNLAIQKDSENYQQLWEANDMPDNAEKYYGFTYFAMSLNEITKDIEGKLPPTDTRLRPDQRAFEEGDVDKAEELKQKLEGQQRERRKSSKNNKPRWFHEVKGEKPEWQYGGEDGLTYFKTRAKVFGDSEKAKKESGKEPSKEGPEAWDTPKIFEMQ</sequence>
<keyword evidence="8" id="KW-1185">Reference proteome</keyword>
<evidence type="ECO:0000256" key="2">
    <source>
        <dbReference type="ARBA" id="ARBA00022448"/>
    </source>
</evidence>
<gene>
    <name evidence="7" type="ORF">FA14DRAFT_125446</name>
</gene>
<dbReference type="PANTHER" id="PTHR10972">
    <property type="entry name" value="OXYSTEROL-BINDING PROTEIN-RELATED"/>
    <property type="match status" value="1"/>
</dbReference>
<keyword evidence="3" id="KW-0445">Lipid transport</keyword>
<feature type="compositionally biased region" description="Basic and acidic residues" evidence="5">
    <location>
        <begin position="665"/>
        <end position="681"/>
    </location>
</feature>
<evidence type="ECO:0000313" key="7">
    <source>
        <dbReference type="EMBL" id="PWN33349.1"/>
    </source>
</evidence>
<proteinExistence type="inferred from homology"/>
<dbReference type="GO" id="GO:0035621">
    <property type="term" value="P:ER to Golgi ceramide transport"/>
    <property type="evidence" value="ECO:0007669"/>
    <property type="project" value="TreeGrafter"/>
</dbReference>
<evidence type="ECO:0000256" key="4">
    <source>
        <dbReference type="ARBA" id="ARBA00023121"/>
    </source>
</evidence>
<evidence type="ECO:0000259" key="6">
    <source>
        <dbReference type="PROSITE" id="PS50003"/>
    </source>
</evidence>
<dbReference type="FunCoup" id="A0A316V6W6">
    <property type="interactions" value="110"/>
</dbReference>
<dbReference type="FunFam" id="2.40.160.120:FF:000001">
    <property type="entry name" value="Oxysterol-binding protein"/>
    <property type="match status" value="1"/>
</dbReference>
<name>A0A316V6W6_9BASI</name>
<dbReference type="GO" id="GO:0005886">
    <property type="term" value="C:plasma membrane"/>
    <property type="evidence" value="ECO:0007669"/>
    <property type="project" value="TreeGrafter"/>
</dbReference>
<dbReference type="GO" id="GO:0032541">
    <property type="term" value="C:cortical endoplasmic reticulum"/>
    <property type="evidence" value="ECO:0007669"/>
    <property type="project" value="TreeGrafter"/>
</dbReference>
<dbReference type="Gene3D" id="2.30.29.30">
    <property type="entry name" value="Pleckstrin-homology domain (PH domain)/Phosphotyrosine-binding domain (PTB)"/>
    <property type="match status" value="1"/>
</dbReference>
<feature type="domain" description="PH" evidence="6">
    <location>
        <begin position="7"/>
        <end position="99"/>
    </location>
</feature>
<organism evidence="7 8">
    <name type="scientific">Meira miltonrushii</name>
    <dbReference type="NCBI Taxonomy" id="1280837"/>
    <lineage>
        <taxon>Eukaryota</taxon>
        <taxon>Fungi</taxon>
        <taxon>Dikarya</taxon>
        <taxon>Basidiomycota</taxon>
        <taxon>Ustilaginomycotina</taxon>
        <taxon>Exobasidiomycetes</taxon>
        <taxon>Exobasidiales</taxon>
        <taxon>Brachybasidiaceae</taxon>
        <taxon>Meira</taxon>
    </lineage>
</organism>
<dbReference type="GO" id="GO:0120009">
    <property type="term" value="P:intermembrane lipid transfer"/>
    <property type="evidence" value="ECO:0007669"/>
    <property type="project" value="UniProtKB-ARBA"/>
</dbReference>
<accession>A0A316V6W6</accession>
<dbReference type="SUPFAM" id="SSF144000">
    <property type="entry name" value="Oxysterol-binding protein-like"/>
    <property type="match status" value="1"/>
</dbReference>
<evidence type="ECO:0000313" key="8">
    <source>
        <dbReference type="Proteomes" id="UP000245771"/>
    </source>
</evidence>
<dbReference type="SMART" id="SM00233">
    <property type="entry name" value="PH"/>
    <property type="match status" value="1"/>
</dbReference>
<reference evidence="7 8" key="1">
    <citation type="journal article" date="2018" name="Mol. Biol. Evol.">
        <title>Broad Genomic Sampling Reveals a Smut Pathogenic Ancestry of the Fungal Clade Ustilaginomycotina.</title>
        <authorList>
            <person name="Kijpornyongpan T."/>
            <person name="Mondo S.J."/>
            <person name="Barry K."/>
            <person name="Sandor L."/>
            <person name="Lee J."/>
            <person name="Lipzen A."/>
            <person name="Pangilinan J."/>
            <person name="LaButti K."/>
            <person name="Hainaut M."/>
            <person name="Henrissat B."/>
            <person name="Grigoriev I.V."/>
            <person name="Spatafora J.W."/>
            <person name="Aime M.C."/>
        </authorList>
    </citation>
    <scope>NUCLEOTIDE SEQUENCE [LARGE SCALE GENOMIC DNA]</scope>
    <source>
        <strain evidence="7 8">MCA 3882</strain>
    </source>
</reference>
<dbReference type="GO" id="GO:0005829">
    <property type="term" value="C:cytosol"/>
    <property type="evidence" value="ECO:0007669"/>
    <property type="project" value="TreeGrafter"/>
</dbReference>
<dbReference type="Gene3D" id="3.30.70.3490">
    <property type="match status" value="1"/>
</dbReference>
<dbReference type="GeneID" id="37018487"/>
<dbReference type="Gene3D" id="2.40.160.120">
    <property type="match status" value="1"/>
</dbReference>
<dbReference type="GO" id="GO:0006897">
    <property type="term" value="P:endocytosis"/>
    <property type="evidence" value="ECO:0007669"/>
    <property type="project" value="TreeGrafter"/>
</dbReference>
<dbReference type="EMBL" id="KZ819604">
    <property type="protein sequence ID" value="PWN33349.1"/>
    <property type="molecule type" value="Genomic_DNA"/>
</dbReference>
<dbReference type="Pfam" id="PF01237">
    <property type="entry name" value="Oxysterol_BP"/>
    <property type="match status" value="1"/>
</dbReference>
<comment type="similarity">
    <text evidence="1">Belongs to the OSBP family.</text>
</comment>
<evidence type="ECO:0000256" key="5">
    <source>
        <dbReference type="SAM" id="MobiDB-lite"/>
    </source>
</evidence>
<feature type="region of interest" description="Disordered" evidence="5">
    <location>
        <begin position="665"/>
        <end position="693"/>
    </location>
</feature>
<dbReference type="GO" id="GO:0097038">
    <property type="term" value="C:perinuclear endoplasmic reticulum"/>
    <property type="evidence" value="ECO:0007669"/>
    <property type="project" value="TreeGrafter"/>
</dbReference>
<dbReference type="InParanoid" id="A0A316V6W6"/>
<dbReference type="GO" id="GO:0034727">
    <property type="term" value="P:piecemeal microautophagy of the nucleus"/>
    <property type="evidence" value="ECO:0007669"/>
    <property type="project" value="TreeGrafter"/>
</dbReference>
<dbReference type="Proteomes" id="UP000245771">
    <property type="component" value="Unassembled WGS sequence"/>
</dbReference>
<feature type="region of interest" description="Disordered" evidence="5">
    <location>
        <begin position="198"/>
        <end position="218"/>
    </location>
</feature>
<dbReference type="InterPro" id="IPR001849">
    <property type="entry name" value="PH_domain"/>
</dbReference>
<dbReference type="OrthoDB" id="416222at2759"/>
<dbReference type="CDD" id="cd13289">
    <property type="entry name" value="PH_Osh3p_yeast"/>
    <property type="match status" value="1"/>
</dbReference>
<evidence type="ECO:0000256" key="3">
    <source>
        <dbReference type="ARBA" id="ARBA00023055"/>
    </source>
</evidence>
<feature type="region of interest" description="Disordered" evidence="5">
    <location>
        <begin position="583"/>
        <end position="641"/>
    </location>
</feature>
<dbReference type="SUPFAM" id="SSF50729">
    <property type="entry name" value="PH domain-like"/>
    <property type="match status" value="1"/>
</dbReference>
<dbReference type="STRING" id="1280837.A0A316V6W6"/>
<feature type="compositionally biased region" description="Basic and acidic residues" evidence="5">
    <location>
        <begin position="591"/>
        <end position="620"/>
    </location>
</feature>
<dbReference type="AlphaFoldDB" id="A0A316V6W6"/>
<dbReference type="PROSITE" id="PS50003">
    <property type="entry name" value="PH_DOMAIN"/>
    <property type="match status" value="1"/>
</dbReference>
<dbReference type="Pfam" id="PF15409">
    <property type="entry name" value="PH_8"/>
    <property type="match status" value="1"/>
</dbReference>